<protein>
    <submittedName>
        <fullName evidence="3">DNA polymerase Y family protein</fullName>
    </submittedName>
</protein>
<dbReference type="GO" id="GO:0006281">
    <property type="term" value="P:DNA repair"/>
    <property type="evidence" value="ECO:0007669"/>
    <property type="project" value="InterPro"/>
</dbReference>
<evidence type="ECO:0000256" key="1">
    <source>
        <dbReference type="ARBA" id="ARBA00022763"/>
    </source>
</evidence>
<dbReference type="RefSeq" id="WP_217792703.1">
    <property type="nucleotide sequence ID" value="NZ_JAHSPG010000013.1"/>
</dbReference>
<dbReference type="AlphaFoldDB" id="A0A9E2W5J1"/>
<dbReference type="InterPro" id="IPR001126">
    <property type="entry name" value="UmuC"/>
</dbReference>
<gene>
    <name evidence="3" type="ORF">KTO63_17360</name>
</gene>
<organism evidence="3 4">
    <name type="scientific">Pinibacter aurantiacus</name>
    <dbReference type="NCBI Taxonomy" id="2851599"/>
    <lineage>
        <taxon>Bacteria</taxon>
        <taxon>Pseudomonadati</taxon>
        <taxon>Bacteroidota</taxon>
        <taxon>Chitinophagia</taxon>
        <taxon>Chitinophagales</taxon>
        <taxon>Chitinophagaceae</taxon>
        <taxon>Pinibacter</taxon>
    </lineage>
</organism>
<dbReference type="InterPro" id="IPR050356">
    <property type="entry name" value="SulA_CellDiv_inhibitor"/>
</dbReference>
<sequence length="498" mass="56933">MPKRYVSIWFRYLLTDRSARHAPQLNKTPFVLVAPERGRMMIVAANALAQKENIDAGMVLADAKAVFPTLQYKDAKPGLEMVLLHNLAELCIRYGPVVAIDLPDGLILDATGCAHLWGGENAYLQDITNRFRRLGYYVHVAIADTIGKAWAFARFVSSGNVIDDETTMLLSLPPASLRIENSTIERLQKLGIRQIRELVNIPRPALRRRFGHLLLQRLDQALGQEQEFIQPVQPVEVFEERLPCLEPISTARGIEIALTRLLDTLCERLYKQQKGVRTAIFKCYRIDGKVEQIEIGTSRASHNAPHLFKLFELKIDTIEPALGIELFILQAPKVDDIIIPQEKLWNGTSGLLDPGIAELIDRIEGKIGPGHIHRYLPAEHHWPERSIQPATSLDDTPLIPWRTDKPRPIQLLSVPEKIAVTAPIPDYPPMQFNYKGKLHKVAKADGPERIEREWWIDKGLHRDYYVVENEQGQRYWLFRLGHYDEEDKPEWYVHGFFA</sequence>
<name>A0A9E2W5J1_9BACT</name>
<dbReference type="EMBL" id="JAHSPG010000013">
    <property type="protein sequence ID" value="MBV4358939.1"/>
    <property type="molecule type" value="Genomic_DNA"/>
</dbReference>
<keyword evidence="4" id="KW-1185">Reference proteome</keyword>
<evidence type="ECO:0000313" key="3">
    <source>
        <dbReference type="EMBL" id="MBV4358939.1"/>
    </source>
</evidence>
<dbReference type="PANTHER" id="PTHR35369">
    <property type="entry name" value="BLR3025 PROTEIN-RELATED"/>
    <property type="match status" value="1"/>
</dbReference>
<dbReference type="Proteomes" id="UP000812270">
    <property type="component" value="Unassembled WGS sequence"/>
</dbReference>
<dbReference type="Pfam" id="PF00817">
    <property type="entry name" value="IMS"/>
    <property type="match status" value="1"/>
</dbReference>
<accession>A0A9E2W5J1</accession>
<dbReference type="PANTHER" id="PTHR35369:SF2">
    <property type="entry name" value="BLR3025 PROTEIN"/>
    <property type="match status" value="1"/>
</dbReference>
<keyword evidence="1" id="KW-0227">DNA damage</keyword>
<evidence type="ECO:0000313" key="4">
    <source>
        <dbReference type="Proteomes" id="UP000812270"/>
    </source>
</evidence>
<evidence type="ECO:0000259" key="2">
    <source>
        <dbReference type="Pfam" id="PF00817"/>
    </source>
</evidence>
<dbReference type="CDD" id="cd03468">
    <property type="entry name" value="PolY_like"/>
    <property type="match status" value="1"/>
</dbReference>
<reference evidence="3" key="1">
    <citation type="submission" date="2021-06" db="EMBL/GenBank/DDBJ databases">
        <authorList>
            <person name="Huq M.A."/>
        </authorList>
    </citation>
    <scope>NUCLEOTIDE SEQUENCE</scope>
    <source>
        <strain evidence="3">MAH-26</strain>
    </source>
</reference>
<feature type="domain" description="UmuC" evidence="2">
    <location>
        <begin position="16"/>
        <end position="150"/>
    </location>
</feature>
<comment type="caution">
    <text evidence="3">The sequence shown here is derived from an EMBL/GenBank/DDBJ whole genome shotgun (WGS) entry which is preliminary data.</text>
</comment>
<proteinExistence type="predicted"/>